<dbReference type="InParanoid" id="A0A1Y2E7J9"/>
<dbReference type="EMBL" id="MCFJ01000004">
    <property type="protein sequence ID" value="ORY67256.1"/>
    <property type="molecule type" value="Genomic_DNA"/>
</dbReference>
<reference evidence="2 3" key="1">
    <citation type="submission" date="2016-07" db="EMBL/GenBank/DDBJ databases">
        <title>Pervasive Adenine N6-methylation of Active Genes in Fungi.</title>
        <authorList>
            <consortium name="DOE Joint Genome Institute"/>
            <person name="Mondo S.J."/>
            <person name="Dannebaum R.O."/>
            <person name="Kuo R.C."/>
            <person name="Labutti K."/>
            <person name="Haridas S."/>
            <person name="Kuo A."/>
            <person name="Salamov A."/>
            <person name="Ahrendt S.R."/>
            <person name="Lipzen A."/>
            <person name="Sullivan W."/>
            <person name="Andreopoulos W.B."/>
            <person name="Clum A."/>
            <person name="Lindquist E."/>
            <person name="Daum C."/>
            <person name="Ramamoorthy G.K."/>
            <person name="Gryganskyi A."/>
            <person name="Culley D."/>
            <person name="Magnuson J.K."/>
            <person name="James T.Y."/>
            <person name="O'Malley M.A."/>
            <person name="Stajich J.E."/>
            <person name="Spatafora J.W."/>
            <person name="Visel A."/>
            <person name="Grigoriev I.V."/>
        </authorList>
    </citation>
    <scope>NUCLEOTIDE SEQUENCE [LARGE SCALE GENOMIC DNA]</scope>
    <source>
        <strain evidence="2 3">CBS 129021</strain>
    </source>
</reference>
<accession>A0A1Y2E7J9</accession>
<proteinExistence type="predicted"/>
<evidence type="ECO:0000256" key="1">
    <source>
        <dbReference type="SAM" id="MobiDB-lite"/>
    </source>
</evidence>
<dbReference type="RefSeq" id="XP_040717880.1">
    <property type="nucleotide sequence ID" value="XM_040859773.1"/>
</dbReference>
<name>A0A1Y2E7J9_9PEZI</name>
<comment type="caution">
    <text evidence="2">The sequence shown here is derived from an EMBL/GenBank/DDBJ whole genome shotgun (WGS) entry which is preliminary data.</text>
</comment>
<gene>
    <name evidence="2" type="ORF">BCR38DRAFT_426502</name>
</gene>
<feature type="region of interest" description="Disordered" evidence="1">
    <location>
        <begin position="15"/>
        <end position="40"/>
    </location>
</feature>
<dbReference type="OrthoDB" id="66095at2759"/>
<dbReference type="AlphaFoldDB" id="A0A1Y2E7J9"/>
<keyword evidence="3" id="KW-1185">Reference proteome</keyword>
<dbReference type="Proteomes" id="UP000193689">
    <property type="component" value="Unassembled WGS sequence"/>
</dbReference>
<protein>
    <submittedName>
        <fullName evidence="2">Uncharacterized protein</fullName>
    </submittedName>
</protein>
<dbReference type="GeneID" id="63775985"/>
<organism evidence="2 3">
    <name type="scientific">Pseudomassariella vexata</name>
    <dbReference type="NCBI Taxonomy" id="1141098"/>
    <lineage>
        <taxon>Eukaryota</taxon>
        <taxon>Fungi</taxon>
        <taxon>Dikarya</taxon>
        <taxon>Ascomycota</taxon>
        <taxon>Pezizomycotina</taxon>
        <taxon>Sordariomycetes</taxon>
        <taxon>Xylariomycetidae</taxon>
        <taxon>Amphisphaeriales</taxon>
        <taxon>Pseudomassariaceae</taxon>
        <taxon>Pseudomassariella</taxon>
    </lineage>
</organism>
<evidence type="ECO:0000313" key="2">
    <source>
        <dbReference type="EMBL" id="ORY67256.1"/>
    </source>
</evidence>
<sequence>MPLIINRAGGNMIPNRRMPLTPRAAGDKETPYDPYTDSFETRPDDVYQAKQILMKAGNLPIELADIILDVAEYWVCTATTADYTNLPQRRLALQGRRNDENKFLLRTMPLGLTGWSSSDHEKWRNQAMPKELRAEWSIDTLRHFADDPKPTLEHPCRKIEFNIVSHDQGWGGIKADHGTFHGSWTWFEAGIERFDANAECAGDCLDCQQSSEKGVDLPTCSIRPVWPRIIKDSQVTVPMNNANGNAGDEDSGPITRYHHELHPTADHKIQCNKVATHDVQHHHVEWRFDDDLSPEELVQVGRGSGTGDGKFVRSLKLGDIVTIWGHARFSGWCNHIEKVEVKTYWAI</sequence>
<evidence type="ECO:0000313" key="3">
    <source>
        <dbReference type="Proteomes" id="UP000193689"/>
    </source>
</evidence>
<dbReference type="STRING" id="1141098.A0A1Y2E7J9"/>